<reference evidence="2" key="2">
    <citation type="submission" date="2014-07" db="EMBL/GenBank/DDBJ databases">
        <authorList>
            <person name="Hull J."/>
        </authorList>
    </citation>
    <scope>NUCLEOTIDE SEQUENCE</scope>
</reference>
<keyword evidence="2" id="KW-0808">Transferase</keyword>
<dbReference type="GO" id="GO:0016301">
    <property type="term" value="F:kinase activity"/>
    <property type="evidence" value="ECO:0007669"/>
    <property type="project" value="UniProtKB-KW"/>
</dbReference>
<proteinExistence type="predicted"/>
<name>A0A0A9VTL4_LYGHE</name>
<reference evidence="2" key="1">
    <citation type="journal article" date="2014" name="PLoS ONE">
        <title>Transcriptome-Based Identification of ABC Transporters in the Western Tarnished Plant Bug Lygus hesperus.</title>
        <authorList>
            <person name="Hull J.J."/>
            <person name="Chaney K."/>
            <person name="Geib S.M."/>
            <person name="Fabrick J.A."/>
            <person name="Brent C.S."/>
            <person name="Walsh D."/>
            <person name="Lavine L.C."/>
        </authorList>
    </citation>
    <scope>NUCLEOTIDE SEQUENCE</scope>
</reference>
<keyword evidence="2" id="KW-0418">Kinase</keyword>
<dbReference type="EMBL" id="GBHO01043992">
    <property type="protein sequence ID" value="JAF99611.1"/>
    <property type="molecule type" value="Transcribed_RNA"/>
</dbReference>
<feature type="region of interest" description="Disordered" evidence="1">
    <location>
        <begin position="128"/>
        <end position="149"/>
    </location>
</feature>
<protein>
    <submittedName>
        <fullName evidence="2">Putative serine/threonine-protein kinase KKQ8</fullName>
    </submittedName>
</protein>
<feature type="compositionally biased region" description="Polar residues" evidence="1">
    <location>
        <begin position="261"/>
        <end position="273"/>
    </location>
</feature>
<feature type="compositionally biased region" description="Polar residues" evidence="1">
    <location>
        <begin position="226"/>
        <end position="237"/>
    </location>
</feature>
<dbReference type="AlphaFoldDB" id="A0A0A9VTL4"/>
<gene>
    <name evidence="2" type="primary">KKQ8</name>
    <name evidence="2" type="ORF">CM83_23419</name>
</gene>
<feature type="compositionally biased region" description="Basic and acidic residues" evidence="1">
    <location>
        <begin position="250"/>
        <end position="260"/>
    </location>
</feature>
<evidence type="ECO:0000256" key="1">
    <source>
        <dbReference type="SAM" id="MobiDB-lite"/>
    </source>
</evidence>
<accession>A0A0A9VTL4</accession>
<evidence type="ECO:0000313" key="2">
    <source>
        <dbReference type="EMBL" id="JAF99611.1"/>
    </source>
</evidence>
<sequence>MNINMADKYCGLGNIVKGVKKRKKKSDPGHRNYAFPYDDQLRTNESVHTLLSKLDIVDKKLEKFDQSHPLPPHTQGVQGTLGVNQDNCYPKLQVQLPDNWLELMKDCQSHGNRPCLEVSVKSDGYCREEPQKGAPYSRRAAHTNSRSGRRSCSCEMARRNVLETYCGSQLQQSSILADQRNVYPTRSCNNRQYGTLESSLPCGESPNIMPLSKVPNYSNPPPLSTPMISRNISQGPQGSEECLETAPLDSPHEEPSELSERTPSISSNRNSPSVRPCIAWMESRCEEIDEEADHSNNNPYYAARVVQKQVEVEFDLAEPPGQKSPSTFGSYLSFMWSRMP</sequence>
<organism evidence="2">
    <name type="scientific">Lygus hesperus</name>
    <name type="common">Western plant bug</name>
    <dbReference type="NCBI Taxonomy" id="30085"/>
    <lineage>
        <taxon>Eukaryota</taxon>
        <taxon>Metazoa</taxon>
        <taxon>Ecdysozoa</taxon>
        <taxon>Arthropoda</taxon>
        <taxon>Hexapoda</taxon>
        <taxon>Insecta</taxon>
        <taxon>Pterygota</taxon>
        <taxon>Neoptera</taxon>
        <taxon>Paraneoptera</taxon>
        <taxon>Hemiptera</taxon>
        <taxon>Heteroptera</taxon>
        <taxon>Panheteroptera</taxon>
        <taxon>Cimicomorpha</taxon>
        <taxon>Miridae</taxon>
        <taxon>Mirini</taxon>
        <taxon>Lygus</taxon>
    </lineage>
</organism>
<feature type="region of interest" description="Disordered" evidence="1">
    <location>
        <begin position="211"/>
        <end position="273"/>
    </location>
</feature>